<dbReference type="EMBL" id="CAMPGE010016495">
    <property type="protein sequence ID" value="CAI2375048.1"/>
    <property type="molecule type" value="Genomic_DNA"/>
</dbReference>
<protein>
    <submittedName>
        <fullName evidence="1">Uncharacterized protein</fullName>
    </submittedName>
</protein>
<evidence type="ECO:0000313" key="1">
    <source>
        <dbReference type="EMBL" id="CAI2375048.1"/>
    </source>
</evidence>
<sequence>MNNILILEGFEISSKYFKRILCSSNKIKMLAIKKCRLILEQGLILSNSLEKSSILSLTICLSSTNYLANPQTIQANFDILMKSLSTQKTSGTP</sequence>
<reference evidence="1" key="1">
    <citation type="submission" date="2023-07" db="EMBL/GenBank/DDBJ databases">
        <authorList>
            <consortium name="AG Swart"/>
            <person name="Singh M."/>
            <person name="Singh A."/>
            <person name="Seah K."/>
            <person name="Emmerich C."/>
        </authorList>
    </citation>
    <scope>NUCLEOTIDE SEQUENCE</scope>
    <source>
        <strain evidence="1">DP1</strain>
    </source>
</reference>
<dbReference type="Proteomes" id="UP001295684">
    <property type="component" value="Unassembled WGS sequence"/>
</dbReference>
<dbReference type="AlphaFoldDB" id="A0AAD1XLS8"/>
<comment type="caution">
    <text evidence="1">The sequence shown here is derived from an EMBL/GenBank/DDBJ whole genome shotgun (WGS) entry which is preliminary data.</text>
</comment>
<organism evidence="1 2">
    <name type="scientific">Euplotes crassus</name>
    <dbReference type="NCBI Taxonomy" id="5936"/>
    <lineage>
        <taxon>Eukaryota</taxon>
        <taxon>Sar</taxon>
        <taxon>Alveolata</taxon>
        <taxon>Ciliophora</taxon>
        <taxon>Intramacronucleata</taxon>
        <taxon>Spirotrichea</taxon>
        <taxon>Hypotrichia</taxon>
        <taxon>Euplotida</taxon>
        <taxon>Euplotidae</taxon>
        <taxon>Moneuplotes</taxon>
    </lineage>
</organism>
<evidence type="ECO:0000313" key="2">
    <source>
        <dbReference type="Proteomes" id="UP001295684"/>
    </source>
</evidence>
<proteinExistence type="predicted"/>
<accession>A0AAD1XLS8</accession>
<name>A0AAD1XLS8_EUPCR</name>
<gene>
    <name evidence="1" type="ORF">ECRASSUSDP1_LOCUS16408</name>
</gene>
<keyword evidence="2" id="KW-1185">Reference proteome</keyword>